<dbReference type="NCBIfam" id="TIGR01451">
    <property type="entry name" value="B_ant_repeat"/>
    <property type="match status" value="2"/>
</dbReference>
<evidence type="ECO:0008006" key="5">
    <source>
        <dbReference type="Google" id="ProtNLM"/>
    </source>
</evidence>
<dbReference type="PANTHER" id="PTHR34819:SF5">
    <property type="entry name" value="CONSERVED REPEAT DOMAIN PROTEIN"/>
    <property type="match status" value="1"/>
</dbReference>
<proteinExistence type="predicted"/>
<dbReference type="RefSeq" id="WP_095744504.1">
    <property type="nucleotide sequence ID" value="NZ_CP023284.1"/>
</dbReference>
<evidence type="ECO:0000256" key="2">
    <source>
        <dbReference type="SAM" id="SignalP"/>
    </source>
</evidence>
<dbReference type="InterPro" id="IPR051172">
    <property type="entry name" value="Chlamydia_OmcB"/>
</dbReference>
<dbReference type="Gene3D" id="2.60.40.740">
    <property type="match status" value="1"/>
</dbReference>
<dbReference type="KEGG" id="vbo:CKY39_11285"/>
<feature type="chain" id="PRO_5012738557" description="DUF11 domain-containing protein" evidence="2">
    <location>
        <begin position="38"/>
        <end position="975"/>
    </location>
</feature>
<accession>A0A250DIF2</accession>
<dbReference type="AlphaFoldDB" id="A0A250DIF2"/>
<feature type="signal peptide" evidence="2">
    <location>
        <begin position="1"/>
        <end position="37"/>
    </location>
</feature>
<sequence>MIPTLSARRTGPAPRALWAGAAALTLSFLFGSSGALAAAPPANTIIGNQASATYLDPNGASQLATSNLVQTTVQQVGSFNLDTYTTVTTNVVNTKTGAAGTTVYAPHVLTNTGNGTDTFTLSVAAPASPNGFTKVEVFADANADGVPDSTTALCSVVPGAVCNVPAQTVAGGNGTFPFVVAYSIPSTASSGTFTSPVAATITATAGTPALYAAGNTQAADVDNVNLTDQAAFNATKSLSVPSVAWSANGGTWPAASVSGPRSVAGCAATTTAAGAPAAGCVYTTYTLKFNNTGGAAGRFVMTDTLPAGFTYVPGSAVWSNAPGTALTDAPQGDVAGNAIDFTATGNTLAFVVASLPPNVTQTVSFVVMVNNTAAIGTSTTTNTAKYNPVTVPTTVTSDNPGTTGSPTNPASYNVIGTFGIVLGSASGSPTTSLDTAVGNPNTTAADTTTVASAAMGATVKFTQTVFNTGNATDVVNLTAALGTFPAGTTFKFFAADGVTPLIDNNSDGIPDTGPVAANGSVQFVLAATLPSPGTLPTGPFSAIVTGTSTGDNTKTESTRDTLNAMIGVLVDLTNTATGNGTAGNTGNGDVGTGPSPQPTTTKTTAAGTGAIFTLFVKNNDTVANTYSLAASQTNSFPGSLPAGWTVKFVAAGGTCTGAAITTVDVAANAQTPVDACVTPPASQTPVTGQLVYFQVRSTIVTSTGAVAIDTKTDAVTVTQAVTYGATLTPNNNGQIAPGGSVVYAHTLTNTGTQSCAGPYTVSATLPAADVTAGWTTALYIDVDGDGQIGSGDTLVTGTIPGPLAANGTQKLLVKVFAPGGASAGAVDTATVTVTFPAGATSCGTPSATDVTTVITGQMRLVKTQALDTNCDGAEVPSSSAPLVAKPGECIVYRVVATNEGVAPVTNMSINDAVPAYTSFTGATQPPAANQCTSTGVTGTALAYSSTATTVACGSASNTVAPGGTATLLFSVKVNN</sequence>
<dbReference type="PANTHER" id="PTHR34819">
    <property type="entry name" value="LARGE CYSTEINE-RICH PERIPLASMIC PROTEIN OMCB"/>
    <property type="match status" value="1"/>
</dbReference>
<dbReference type="Proteomes" id="UP000217154">
    <property type="component" value="Chromosome"/>
</dbReference>
<dbReference type="InterPro" id="IPR047589">
    <property type="entry name" value="DUF11_rpt"/>
</dbReference>
<reference evidence="3 4" key="1">
    <citation type="submission" date="2017-09" db="EMBL/GenBank/DDBJ databases">
        <title>The diverse metabolic capabilities of V. boronicumulans make it an excellent choice for continued studies on novel biodegradation.</title>
        <authorList>
            <person name="Sun S."/>
        </authorList>
    </citation>
    <scope>NUCLEOTIDE SEQUENCE [LARGE SCALE GENOMIC DNA]</scope>
    <source>
        <strain evidence="3 4">J1</strain>
    </source>
</reference>
<organism evidence="3 4">
    <name type="scientific">Variovorax boronicumulans</name>
    <dbReference type="NCBI Taxonomy" id="436515"/>
    <lineage>
        <taxon>Bacteria</taxon>
        <taxon>Pseudomonadati</taxon>
        <taxon>Pseudomonadota</taxon>
        <taxon>Betaproteobacteria</taxon>
        <taxon>Burkholderiales</taxon>
        <taxon>Comamonadaceae</taxon>
        <taxon>Variovorax</taxon>
    </lineage>
</organism>
<dbReference type="EMBL" id="CP023284">
    <property type="protein sequence ID" value="ATA53733.1"/>
    <property type="molecule type" value="Genomic_DNA"/>
</dbReference>
<evidence type="ECO:0000313" key="3">
    <source>
        <dbReference type="EMBL" id="ATA53733.1"/>
    </source>
</evidence>
<feature type="compositionally biased region" description="Low complexity" evidence="1">
    <location>
        <begin position="592"/>
        <end position="604"/>
    </location>
</feature>
<gene>
    <name evidence="3" type="ORF">CKY39_11285</name>
</gene>
<feature type="compositionally biased region" description="Gly residues" evidence="1">
    <location>
        <begin position="580"/>
        <end position="591"/>
    </location>
</feature>
<evidence type="ECO:0000313" key="4">
    <source>
        <dbReference type="Proteomes" id="UP000217154"/>
    </source>
</evidence>
<protein>
    <recommendedName>
        <fullName evidence="5">DUF11 domain-containing protein</fullName>
    </recommendedName>
</protein>
<keyword evidence="2" id="KW-0732">Signal</keyword>
<name>A0A250DIF2_9BURK</name>
<evidence type="ECO:0000256" key="1">
    <source>
        <dbReference type="SAM" id="MobiDB-lite"/>
    </source>
</evidence>
<feature type="region of interest" description="Disordered" evidence="1">
    <location>
        <begin position="577"/>
        <end position="604"/>
    </location>
</feature>